<evidence type="ECO:0000256" key="4">
    <source>
        <dbReference type="ARBA" id="ARBA00022679"/>
    </source>
</evidence>
<evidence type="ECO:0000256" key="10">
    <source>
        <dbReference type="ARBA" id="ARBA00029346"/>
    </source>
</evidence>
<comment type="caution">
    <text evidence="12">The sequence shown here is derived from an EMBL/GenBank/DDBJ whole genome shotgun (WGS) entry which is preliminary data.</text>
</comment>
<dbReference type="GO" id="GO:0015937">
    <property type="term" value="P:coenzyme A biosynthetic process"/>
    <property type="evidence" value="ECO:0007669"/>
    <property type="project" value="UniProtKB-KW"/>
</dbReference>
<accession>A0A939C8R2</accession>
<keyword evidence="8" id="KW-0460">Magnesium</keyword>
<dbReference type="EMBL" id="JAFGDB010000032">
    <property type="protein sequence ID" value="MBN2067217.1"/>
    <property type="molecule type" value="Genomic_DNA"/>
</dbReference>
<evidence type="ECO:0000256" key="9">
    <source>
        <dbReference type="ARBA" id="ARBA00022993"/>
    </source>
</evidence>
<dbReference type="CDD" id="cd02163">
    <property type="entry name" value="PPAT"/>
    <property type="match status" value="1"/>
</dbReference>
<dbReference type="GO" id="GO:0005524">
    <property type="term" value="F:ATP binding"/>
    <property type="evidence" value="ECO:0007669"/>
    <property type="project" value="UniProtKB-KW"/>
</dbReference>
<dbReference type="SUPFAM" id="SSF52374">
    <property type="entry name" value="Nucleotidylyl transferase"/>
    <property type="match status" value="1"/>
</dbReference>
<comment type="catalytic activity">
    <reaction evidence="10">
        <text>(R)-4'-phosphopantetheine + ATP + H(+) = 3'-dephospho-CoA + diphosphate</text>
        <dbReference type="Rhea" id="RHEA:19801"/>
        <dbReference type="ChEBI" id="CHEBI:15378"/>
        <dbReference type="ChEBI" id="CHEBI:30616"/>
        <dbReference type="ChEBI" id="CHEBI:33019"/>
        <dbReference type="ChEBI" id="CHEBI:57328"/>
        <dbReference type="ChEBI" id="CHEBI:61723"/>
        <dbReference type="EC" id="2.7.7.3"/>
    </reaction>
</comment>
<evidence type="ECO:0000256" key="7">
    <source>
        <dbReference type="ARBA" id="ARBA00022840"/>
    </source>
</evidence>
<evidence type="ECO:0000256" key="8">
    <source>
        <dbReference type="ARBA" id="ARBA00022842"/>
    </source>
</evidence>
<dbReference type="Proteomes" id="UP000809243">
    <property type="component" value="Unassembled WGS sequence"/>
</dbReference>
<keyword evidence="7" id="KW-0067">ATP-binding</keyword>
<evidence type="ECO:0000256" key="3">
    <source>
        <dbReference type="ARBA" id="ARBA00022490"/>
    </source>
</evidence>
<dbReference type="InterPro" id="IPR014729">
    <property type="entry name" value="Rossmann-like_a/b/a_fold"/>
</dbReference>
<gene>
    <name evidence="12" type="primary">coaD</name>
    <name evidence="12" type="ORF">JW744_02000</name>
</gene>
<keyword evidence="9" id="KW-0173">Coenzyme A biosynthesis</keyword>
<feature type="domain" description="Cytidyltransferase-like" evidence="11">
    <location>
        <begin position="7"/>
        <end position="135"/>
    </location>
</feature>
<dbReference type="GO" id="GO:0004595">
    <property type="term" value="F:pantetheine-phosphate adenylyltransferase activity"/>
    <property type="evidence" value="ECO:0007669"/>
    <property type="project" value="UniProtKB-EC"/>
</dbReference>
<evidence type="ECO:0000313" key="13">
    <source>
        <dbReference type="Proteomes" id="UP000809243"/>
    </source>
</evidence>
<dbReference type="NCBIfam" id="TIGR00125">
    <property type="entry name" value="cyt_tran_rel"/>
    <property type="match status" value="1"/>
</dbReference>
<dbReference type="EC" id="2.7.7.3" evidence="1"/>
<organism evidence="12 13">
    <name type="scientific">Candidatus Iainarchaeum sp</name>
    <dbReference type="NCBI Taxonomy" id="3101447"/>
    <lineage>
        <taxon>Archaea</taxon>
        <taxon>Candidatus Iainarchaeota</taxon>
        <taxon>Candidatus Iainarchaeia</taxon>
        <taxon>Candidatus Iainarchaeales</taxon>
        <taxon>Candidatus Iainarchaeaceae</taxon>
        <taxon>Candidatus Iainarchaeum</taxon>
    </lineage>
</organism>
<keyword evidence="6" id="KW-0547">Nucleotide-binding</keyword>
<reference evidence="12" key="1">
    <citation type="submission" date="2021-01" db="EMBL/GenBank/DDBJ databases">
        <title>Active Sulfur Cycling in an Early Earth Analoge.</title>
        <authorList>
            <person name="Hahn C.R."/>
            <person name="Youssef N.H."/>
            <person name="Elshahed M."/>
        </authorList>
    </citation>
    <scope>NUCLEOTIDE SEQUENCE</scope>
    <source>
        <strain evidence="12">Zod_Metabat.1151</strain>
    </source>
</reference>
<keyword evidence="5 12" id="KW-0548">Nucleotidyltransferase</keyword>
<dbReference type="Gene3D" id="3.40.50.620">
    <property type="entry name" value="HUPs"/>
    <property type="match status" value="1"/>
</dbReference>
<keyword evidence="3" id="KW-0963">Cytoplasm</keyword>
<keyword evidence="4 12" id="KW-0808">Transferase</keyword>
<evidence type="ECO:0000256" key="6">
    <source>
        <dbReference type="ARBA" id="ARBA00022741"/>
    </source>
</evidence>
<dbReference type="PRINTS" id="PR01020">
    <property type="entry name" value="LPSBIOSNTHSS"/>
</dbReference>
<dbReference type="InterPro" id="IPR004821">
    <property type="entry name" value="Cyt_trans-like"/>
</dbReference>
<dbReference type="NCBIfam" id="TIGR01510">
    <property type="entry name" value="coaD_prev_kdtB"/>
    <property type="match status" value="1"/>
</dbReference>
<evidence type="ECO:0000256" key="1">
    <source>
        <dbReference type="ARBA" id="ARBA00012392"/>
    </source>
</evidence>
<evidence type="ECO:0000313" key="12">
    <source>
        <dbReference type="EMBL" id="MBN2067217.1"/>
    </source>
</evidence>
<protein>
    <recommendedName>
        <fullName evidence="2">Phosphopantetheine adenylyltransferase</fullName>
        <ecNumber evidence="1">2.7.7.3</ecNumber>
    </recommendedName>
</protein>
<proteinExistence type="inferred from homology"/>
<dbReference type="InterPro" id="IPR001980">
    <property type="entry name" value="PPAT"/>
</dbReference>
<sequence length="161" mass="17719">MHGRVAIYAGTFDPVTLGHIDVVKRACQIFDSVVVAVATKPGKKPLFPLEERVELAKECLKGIPNASVEGFHGLLVDFAKVKNARVVLRGLRELSDFETEFQQAIVNRKLSPSVETVFIVTDPKYFYVNSTAVKEIASLGGAIDCMVSKPVEKALRKRFGK</sequence>
<name>A0A939C8R2_9ARCH</name>
<evidence type="ECO:0000256" key="5">
    <source>
        <dbReference type="ARBA" id="ARBA00022695"/>
    </source>
</evidence>
<dbReference type="AlphaFoldDB" id="A0A939C8R2"/>
<dbReference type="Pfam" id="PF01467">
    <property type="entry name" value="CTP_transf_like"/>
    <property type="match status" value="1"/>
</dbReference>
<dbReference type="PANTHER" id="PTHR21342:SF1">
    <property type="entry name" value="PHOSPHOPANTETHEINE ADENYLYLTRANSFERASE"/>
    <property type="match status" value="1"/>
</dbReference>
<evidence type="ECO:0000256" key="2">
    <source>
        <dbReference type="ARBA" id="ARBA00013868"/>
    </source>
</evidence>
<dbReference type="HAMAP" id="MF_00151">
    <property type="entry name" value="PPAT_bact"/>
    <property type="match status" value="1"/>
</dbReference>
<dbReference type="PANTHER" id="PTHR21342">
    <property type="entry name" value="PHOSPHOPANTETHEINE ADENYLYLTRANSFERASE"/>
    <property type="match status" value="1"/>
</dbReference>
<evidence type="ECO:0000259" key="11">
    <source>
        <dbReference type="Pfam" id="PF01467"/>
    </source>
</evidence>